<gene>
    <name evidence="3" type="ORF">SAMN05421839_11510</name>
</gene>
<proteinExistence type="predicted"/>
<feature type="transmembrane region" description="Helical" evidence="1">
    <location>
        <begin position="7"/>
        <end position="29"/>
    </location>
</feature>
<evidence type="ECO:0000256" key="1">
    <source>
        <dbReference type="SAM" id="Phobius"/>
    </source>
</evidence>
<dbReference type="STRING" id="306540.SAMN05421839_11510"/>
<feature type="transmembrane region" description="Helical" evidence="1">
    <location>
        <begin position="99"/>
        <end position="118"/>
    </location>
</feature>
<dbReference type="SUPFAM" id="SSF50156">
    <property type="entry name" value="PDZ domain-like"/>
    <property type="match status" value="1"/>
</dbReference>
<feature type="domain" description="PDZ" evidence="2">
    <location>
        <begin position="306"/>
        <end position="347"/>
    </location>
</feature>
<feature type="transmembrane region" description="Helical" evidence="1">
    <location>
        <begin position="138"/>
        <end position="156"/>
    </location>
</feature>
<accession>A0A1I5PJW8</accession>
<name>A0A1I5PJW8_9BACI</name>
<dbReference type="InterPro" id="IPR041489">
    <property type="entry name" value="PDZ_6"/>
</dbReference>
<evidence type="ECO:0000259" key="2">
    <source>
        <dbReference type="Pfam" id="PF17820"/>
    </source>
</evidence>
<evidence type="ECO:0000313" key="3">
    <source>
        <dbReference type="EMBL" id="SFP33841.1"/>
    </source>
</evidence>
<protein>
    <submittedName>
        <fullName evidence="3">PDZ domain-containing protein</fullName>
    </submittedName>
</protein>
<dbReference type="Proteomes" id="UP000242243">
    <property type="component" value="Unassembled WGS sequence"/>
</dbReference>
<evidence type="ECO:0000313" key="4">
    <source>
        <dbReference type="Proteomes" id="UP000242243"/>
    </source>
</evidence>
<keyword evidence="1" id="KW-0472">Membrane</keyword>
<reference evidence="3 4" key="1">
    <citation type="submission" date="2016-10" db="EMBL/GenBank/DDBJ databases">
        <authorList>
            <person name="de Groot N.N."/>
        </authorList>
    </citation>
    <scope>NUCLEOTIDE SEQUENCE [LARGE SCALE GENOMIC DNA]</scope>
    <source>
        <strain evidence="3 4">DSM 17073</strain>
    </source>
</reference>
<keyword evidence="1" id="KW-0812">Transmembrane</keyword>
<sequence>MEVIMAILKAIGWFFINPLFYWFFILIYISSTKRVEKERLTFGYKVFPTLDEWYGLKRIGLILSLILSIIFIGLGIFLPPLFIVLLISYSLLFSLTGKFSWLNSVYIFGASSLTLLFYPYYESYLPDVLKVSLTLDHWIIFTSLMGIFILAEAFLLTRTRDDQTFPERFVGARGKQVGQHRIKKLALLPVLFIWPIGDLDVFFQYWPVFDYQGESYGLIFFPLLLGLEHVIRTRRPKVFSQWLLKRLTLLGMSVIILSLTGFLYAPLILLSIIVGLIGREILLFNTRQHEANHPTLYGPSKEGLKVLGVHPFSPASEMGIEIGEVITKVNGHKVSNGDEFYEALQSNLAFCKIDIYNLEGEIRFTQRAYYEGDHHQLGLVFVEDYI</sequence>
<feature type="transmembrane region" description="Helical" evidence="1">
    <location>
        <begin position="252"/>
        <end position="277"/>
    </location>
</feature>
<feature type="transmembrane region" description="Helical" evidence="1">
    <location>
        <begin position="59"/>
        <end position="87"/>
    </location>
</feature>
<dbReference type="EMBL" id="FOXC01000015">
    <property type="protein sequence ID" value="SFP33841.1"/>
    <property type="molecule type" value="Genomic_DNA"/>
</dbReference>
<keyword evidence="1" id="KW-1133">Transmembrane helix</keyword>
<dbReference type="AlphaFoldDB" id="A0A1I5PJW8"/>
<feature type="transmembrane region" description="Helical" evidence="1">
    <location>
        <begin position="185"/>
        <end position="203"/>
    </location>
</feature>
<dbReference type="Pfam" id="PF17820">
    <property type="entry name" value="PDZ_6"/>
    <property type="match status" value="1"/>
</dbReference>
<dbReference type="InterPro" id="IPR036034">
    <property type="entry name" value="PDZ_sf"/>
</dbReference>
<dbReference type="Gene3D" id="2.30.42.10">
    <property type="match status" value="1"/>
</dbReference>
<organism evidence="3 4">
    <name type="scientific">Halolactibacillus halophilus</name>
    <dbReference type="NCBI Taxonomy" id="306540"/>
    <lineage>
        <taxon>Bacteria</taxon>
        <taxon>Bacillati</taxon>
        <taxon>Bacillota</taxon>
        <taxon>Bacilli</taxon>
        <taxon>Bacillales</taxon>
        <taxon>Bacillaceae</taxon>
        <taxon>Halolactibacillus</taxon>
    </lineage>
</organism>